<dbReference type="AlphaFoldDB" id="A0A2U1LR63"/>
<dbReference type="InterPro" id="IPR038765">
    <property type="entry name" value="Papain-like_cys_pep_sf"/>
</dbReference>
<dbReference type="OrthoDB" id="1750446at2759"/>
<proteinExistence type="predicted"/>
<reference evidence="1 2" key="1">
    <citation type="journal article" date="2018" name="Mol. Plant">
        <title>The genome of Artemisia annua provides insight into the evolution of Asteraceae family and artemisinin biosynthesis.</title>
        <authorList>
            <person name="Shen Q."/>
            <person name="Zhang L."/>
            <person name="Liao Z."/>
            <person name="Wang S."/>
            <person name="Yan T."/>
            <person name="Shi P."/>
            <person name="Liu M."/>
            <person name="Fu X."/>
            <person name="Pan Q."/>
            <person name="Wang Y."/>
            <person name="Lv Z."/>
            <person name="Lu X."/>
            <person name="Zhang F."/>
            <person name="Jiang W."/>
            <person name="Ma Y."/>
            <person name="Chen M."/>
            <person name="Hao X."/>
            <person name="Li L."/>
            <person name="Tang Y."/>
            <person name="Lv G."/>
            <person name="Zhou Y."/>
            <person name="Sun X."/>
            <person name="Brodelius P.E."/>
            <person name="Rose J.K.C."/>
            <person name="Tang K."/>
        </authorList>
    </citation>
    <scope>NUCLEOTIDE SEQUENCE [LARGE SCALE GENOMIC DNA]</scope>
    <source>
        <strain evidence="2">cv. Huhao1</strain>
        <tissue evidence="1">Leaf</tissue>
    </source>
</reference>
<comment type="caution">
    <text evidence="1">The sequence shown here is derived from an EMBL/GenBank/DDBJ whole genome shotgun (WGS) entry which is preliminary data.</text>
</comment>
<keyword evidence="2" id="KW-1185">Reference proteome</keyword>
<gene>
    <name evidence="1" type="ORF">CTI12_AA463130</name>
</gene>
<evidence type="ECO:0000313" key="2">
    <source>
        <dbReference type="Proteomes" id="UP000245207"/>
    </source>
</evidence>
<protein>
    <recommendedName>
        <fullName evidence="3">Ulp1 protease family, C-terminal catalytic domain-containing protein</fullName>
    </recommendedName>
</protein>
<sequence>MKNKVHDTEKKVANRIFAARGDLDDVLFHSYFIDGQRIHFESFKEGNEISSGVIDMWAYILNQEEEKKSTGSLKKLYCHTSIITAEMEERSYNSKANKSKFEENMNNLIFLSPVYQSIRDVDLRYLFLKFLKDNGYPHFKALDDYKVANVKMPWQTNNNYVDCGIFAMRHMETYLGNKDFDAGFVPEGKEQKKQIEDLRKKYLTKILLSGYNENRHVVESEIEEYQCLTLREKRMLQNKSAKNIAERASDYFDKEASALLKKNSKQSDLIVCYG</sequence>
<dbReference type="Gene3D" id="3.40.395.10">
    <property type="entry name" value="Adenoviral Proteinase, Chain A"/>
    <property type="match status" value="1"/>
</dbReference>
<name>A0A2U1LR63_ARTAN</name>
<dbReference type="Proteomes" id="UP000245207">
    <property type="component" value="Unassembled WGS sequence"/>
</dbReference>
<evidence type="ECO:0008006" key="3">
    <source>
        <dbReference type="Google" id="ProtNLM"/>
    </source>
</evidence>
<dbReference type="EMBL" id="PKPP01008145">
    <property type="protein sequence ID" value="PWA51480.1"/>
    <property type="molecule type" value="Genomic_DNA"/>
</dbReference>
<evidence type="ECO:0000313" key="1">
    <source>
        <dbReference type="EMBL" id="PWA51480.1"/>
    </source>
</evidence>
<organism evidence="1 2">
    <name type="scientific">Artemisia annua</name>
    <name type="common">Sweet wormwood</name>
    <dbReference type="NCBI Taxonomy" id="35608"/>
    <lineage>
        <taxon>Eukaryota</taxon>
        <taxon>Viridiplantae</taxon>
        <taxon>Streptophyta</taxon>
        <taxon>Embryophyta</taxon>
        <taxon>Tracheophyta</taxon>
        <taxon>Spermatophyta</taxon>
        <taxon>Magnoliopsida</taxon>
        <taxon>eudicotyledons</taxon>
        <taxon>Gunneridae</taxon>
        <taxon>Pentapetalae</taxon>
        <taxon>asterids</taxon>
        <taxon>campanulids</taxon>
        <taxon>Asterales</taxon>
        <taxon>Asteraceae</taxon>
        <taxon>Asteroideae</taxon>
        <taxon>Anthemideae</taxon>
        <taxon>Artemisiinae</taxon>
        <taxon>Artemisia</taxon>
    </lineage>
</organism>
<dbReference type="SUPFAM" id="SSF54001">
    <property type="entry name" value="Cysteine proteinases"/>
    <property type="match status" value="1"/>
</dbReference>
<accession>A0A2U1LR63</accession>